<dbReference type="InterPro" id="IPR042100">
    <property type="entry name" value="Bug_dom1"/>
</dbReference>
<comment type="caution">
    <text evidence="2">The sequence shown here is derived from an EMBL/GenBank/DDBJ whole genome shotgun (WGS) entry which is preliminary data.</text>
</comment>
<evidence type="ECO:0000313" key="2">
    <source>
        <dbReference type="EMBL" id="TWO69420.1"/>
    </source>
</evidence>
<dbReference type="PIRSF" id="PIRSF017082">
    <property type="entry name" value="YflP"/>
    <property type="match status" value="1"/>
</dbReference>
<dbReference type="OrthoDB" id="8881748at2"/>
<dbReference type="Proteomes" id="UP000318199">
    <property type="component" value="Unassembled WGS sequence"/>
</dbReference>
<dbReference type="AlphaFoldDB" id="A0A562ZLH6"/>
<comment type="similarity">
    <text evidence="1">Belongs to the UPF0065 (bug) family.</text>
</comment>
<dbReference type="PANTHER" id="PTHR42928">
    <property type="entry name" value="TRICARBOXYLATE-BINDING PROTEIN"/>
    <property type="match status" value="1"/>
</dbReference>
<protein>
    <submittedName>
        <fullName evidence="2">Tripartite tricarboxylate transporter substrate binding protein</fullName>
    </submittedName>
</protein>
<dbReference type="Pfam" id="PF03401">
    <property type="entry name" value="TctC"/>
    <property type="match status" value="1"/>
</dbReference>
<dbReference type="SUPFAM" id="SSF53850">
    <property type="entry name" value="Periplasmic binding protein-like II"/>
    <property type="match status" value="1"/>
</dbReference>
<evidence type="ECO:0000256" key="1">
    <source>
        <dbReference type="ARBA" id="ARBA00006987"/>
    </source>
</evidence>
<dbReference type="PANTHER" id="PTHR42928:SF5">
    <property type="entry name" value="BLR1237 PROTEIN"/>
    <property type="match status" value="1"/>
</dbReference>
<keyword evidence="3" id="KW-1185">Reference proteome</keyword>
<organism evidence="2 3">
    <name type="scientific">Caenimonas sedimenti</name>
    <dbReference type="NCBI Taxonomy" id="2596921"/>
    <lineage>
        <taxon>Bacteria</taxon>
        <taxon>Pseudomonadati</taxon>
        <taxon>Pseudomonadota</taxon>
        <taxon>Betaproteobacteria</taxon>
        <taxon>Burkholderiales</taxon>
        <taxon>Comamonadaceae</taxon>
        <taxon>Caenimonas</taxon>
    </lineage>
</organism>
<dbReference type="CDD" id="cd07012">
    <property type="entry name" value="PBP2_Bug_TTT"/>
    <property type="match status" value="1"/>
</dbReference>
<dbReference type="EMBL" id="VOBQ01000015">
    <property type="protein sequence ID" value="TWO69420.1"/>
    <property type="molecule type" value="Genomic_DNA"/>
</dbReference>
<gene>
    <name evidence="2" type="ORF">FN976_19220</name>
</gene>
<dbReference type="Gene3D" id="3.40.190.10">
    <property type="entry name" value="Periplasmic binding protein-like II"/>
    <property type="match status" value="1"/>
</dbReference>
<accession>A0A562ZLH6</accession>
<dbReference type="Gene3D" id="3.40.190.150">
    <property type="entry name" value="Bordetella uptake gene, domain 1"/>
    <property type="match status" value="1"/>
</dbReference>
<proteinExistence type="inferred from homology"/>
<dbReference type="InterPro" id="IPR005064">
    <property type="entry name" value="BUG"/>
</dbReference>
<reference evidence="2 3" key="1">
    <citation type="submission" date="2019-07" db="EMBL/GenBank/DDBJ databases">
        <title>Caenimonas sedimenti sp. nov., isolated from activated sludge.</title>
        <authorList>
            <person name="Xu J."/>
        </authorList>
    </citation>
    <scope>NUCLEOTIDE SEQUENCE [LARGE SCALE GENOMIC DNA]</scope>
    <source>
        <strain evidence="2 3">HX-9-20</strain>
    </source>
</reference>
<name>A0A562ZLH6_9BURK</name>
<sequence length="344" mass="37024">MDTADGPPATSAIPDPHLETSRMFNRRSLLAGAALSAALPAWAQTAPFPNRPIRIVPFGTGGGPIDTLARAYGEKLSARWNQPVVVDAKPGASGIIAADFVAKAAPDGHTVLMTLPLTHVNNHILQAKLPYDPVKDFQPLSMLATGGPMLVARANAPYSDLKEFIAFAKTKGRMTYGTWGNGSTAHLFGELLRRQTGADLVHVPYKAEAAAHNDLFGEQLDFAWANPSTARNQTQGGKMKVLGISGTSRVSAMPNVPTFKEQGFQGFDIDSWIGIYAPANTPQPIVQAWVTALREITAMPDVKARLTAFGFEPLGNTPTEFMERYRQDYPRMAELIKAAGVTAE</sequence>
<evidence type="ECO:0000313" key="3">
    <source>
        <dbReference type="Proteomes" id="UP000318199"/>
    </source>
</evidence>